<dbReference type="CDD" id="cd05398">
    <property type="entry name" value="NT_ClassII-CCAase"/>
    <property type="match status" value="1"/>
</dbReference>
<dbReference type="GO" id="GO:0016779">
    <property type="term" value="F:nucleotidyltransferase activity"/>
    <property type="evidence" value="ECO:0007669"/>
    <property type="project" value="UniProtKB-KW"/>
</dbReference>
<keyword evidence="9" id="KW-0460">Magnesium</keyword>
<keyword evidence="7" id="KW-0692">RNA repair</keyword>
<dbReference type="Gene3D" id="1.10.246.80">
    <property type="match status" value="1"/>
</dbReference>
<evidence type="ECO:0000256" key="7">
    <source>
        <dbReference type="ARBA" id="ARBA00022800"/>
    </source>
</evidence>
<dbReference type="GO" id="GO:0046872">
    <property type="term" value="F:metal ion binding"/>
    <property type="evidence" value="ECO:0007669"/>
    <property type="project" value="UniProtKB-KW"/>
</dbReference>
<accession>A0A9D5K0R1</accession>
<dbReference type="GO" id="GO:0042245">
    <property type="term" value="P:RNA repair"/>
    <property type="evidence" value="ECO:0007669"/>
    <property type="project" value="UniProtKB-KW"/>
</dbReference>
<dbReference type="Gene3D" id="3.30.460.10">
    <property type="entry name" value="Beta Polymerase, domain 2"/>
    <property type="match status" value="1"/>
</dbReference>
<dbReference type="PANTHER" id="PTHR47545">
    <property type="entry name" value="MULTIFUNCTIONAL CCA PROTEIN"/>
    <property type="match status" value="1"/>
</dbReference>
<dbReference type="GO" id="GO:0003723">
    <property type="term" value="F:RNA binding"/>
    <property type="evidence" value="ECO:0007669"/>
    <property type="project" value="UniProtKB-KW"/>
</dbReference>
<keyword evidence="10 11" id="KW-0694">RNA-binding</keyword>
<dbReference type="SUPFAM" id="SSF81891">
    <property type="entry name" value="Poly A polymerase C-terminal region-like"/>
    <property type="match status" value="1"/>
</dbReference>
<evidence type="ECO:0000259" key="13">
    <source>
        <dbReference type="Pfam" id="PF01966"/>
    </source>
</evidence>
<evidence type="ECO:0000259" key="12">
    <source>
        <dbReference type="Pfam" id="PF01743"/>
    </source>
</evidence>
<evidence type="ECO:0000259" key="14">
    <source>
        <dbReference type="Pfam" id="PF12627"/>
    </source>
</evidence>
<comment type="similarity">
    <text evidence="11">Belongs to the tRNA nucleotidyltransferase/poly(A) polymerase family.</text>
</comment>
<feature type="domain" description="tRNA nucleotidyltransferase/poly(A) polymerase RNA and SrmB- binding" evidence="14">
    <location>
        <begin position="158"/>
        <end position="218"/>
    </location>
</feature>
<evidence type="ECO:0000256" key="11">
    <source>
        <dbReference type="RuleBase" id="RU003953"/>
    </source>
</evidence>
<evidence type="ECO:0000313" key="16">
    <source>
        <dbReference type="Proteomes" id="UP000649604"/>
    </source>
</evidence>
<dbReference type="Pfam" id="PF01966">
    <property type="entry name" value="HD"/>
    <property type="match status" value="1"/>
</dbReference>
<dbReference type="InterPro" id="IPR003607">
    <property type="entry name" value="HD/PDEase_dom"/>
</dbReference>
<evidence type="ECO:0000256" key="10">
    <source>
        <dbReference type="ARBA" id="ARBA00022884"/>
    </source>
</evidence>
<keyword evidence="6" id="KW-0547">Nucleotide-binding</keyword>
<protein>
    <submittedName>
        <fullName evidence="15">HD domain-containing protein</fullName>
    </submittedName>
</protein>
<evidence type="ECO:0000256" key="5">
    <source>
        <dbReference type="ARBA" id="ARBA00022723"/>
    </source>
</evidence>
<keyword evidence="4" id="KW-0548">Nucleotidyltransferase</keyword>
<dbReference type="PANTHER" id="PTHR47545:SF1">
    <property type="entry name" value="MULTIFUNCTIONAL CCA PROTEIN"/>
    <property type="match status" value="1"/>
</dbReference>
<dbReference type="InterPro" id="IPR050124">
    <property type="entry name" value="tRNA_CCA-adding_enzyme"/>
</dbReference>
<evidence type="ECO:0000256" key="2">
    <source>
        <dbReference type="ARBA" id="ARBA00022679"/>
    </source>
</evidence>
<dbReference type="Gene3D" id="1.10.3090.10">
    <property type="entry name" value="cca-adding enzyme, domain 2"/>
    <property type="match status" value="1"/>
</dbReference>
<evidence type="ECO:0000256" key="8">
    <source>
        <dbReference type="ARBA" id="ARBA00022840"/>
    </source>
</evidence>
<evidence type="ECO:0000256" key="4">
    <source>
        <dbReference type="ARBA" id="ARBA00022695"/>
    </source>
</evidence>
<dbReference type="InterPro" id="IPR002646">
    <property type="entry name" value="PolA_pol_head_dom"/>
</dbReference>
<dbReference type="AlphaFoldDB" id="A0A9D5K0R1"/>
<proteinExistence type="inferred from homology"/>
<organism evidence="15 16">
    <name type="scientific">candidate division KSB3 bacterium</name>
    <dbReference type="NCBI Taxonomy" id="2044937"/>
    <lineage>
        <taxon>Bacteria</taxon>
        <taxon>candidate division KSB3</taxon>
    </lineage>
</organism>
<comment type="cofactor">
    <cofactor evidence="1">
        <name>Mg(2+)</name>
        <dbReference type="ChEBI" id="CHEBI:18420"/>
    </cofactor>
</comment>
<sequence>MRTTAINILRTLHAHDFTALFVGGCVRDMLMGKAPEDYDIVTDAAPDQIAALFKRTLFIGAQFGIVIVVSKGKTFEVAQLRQSSPDTPNRLQADAFHRDFTINGMFHNPLTDQVYDYVGGQHDIERRVIRAIGNPHDRFLEDKLRMMRAIRFAISYDYAIDPTTATAIHQHAGQISDVSVERIREELLHILLSPHPDQGIRWLAATHLLDPILPEVAALKGVSQPPDSHPEGDVFTHTLLMLNQLRTRSPELAMAVLLHDIGKPPTYTQTDRIRFHRHAQVGARMAEVICGRLKFSTKSTEKIVALVQDHLKFFDVPRMKQSTLKRLLRQDHFPELLELYRLDCLSSDRDLGIYEFCRRKCEEFRHDSIRPPRLLSGNDLIRLGMTPGPVFKQLLEYLEDAQLEGTISTKREAIDFVKEIQATLSSC</sequence>
<dbReference type="SUPFAM" id="SSF81301">
    <property type="entry name" value="Nucleotidyltransferase"/>
    <property type="match status" value="1"/>
</dbReference>
<evidence type="ECO:0000313" key="15">
    <source>
        <dbReference type="EMBL" id="MBD3327217.1"/>
    </source>
</evidence>
<reference evidence="15" key="1">
    <citation type="submission" date="2019-11" db="EMBL/GenBank/DDBJ databases">
        <title>Microbial mats filling the niche in hypersaline microbial mats.</title>
        <authorList>
            <person name="Wong H.L."/>
            <person name="Macleod F.I."/>
            <person name="White R.A. III"/>
            <person name="Burns B.P."/>
        </authorList>
    </citation>
    <scope>NUCLEOTIDE SEQUENCE</scope>
    <source>
        <strain evidence="15">Rbin_158</strain>
    </source>
</reference>
<evidence type="ECO:0000256" key="1">
    <source>
        <dbReference type="ARBA" id="ARBA00001946"/>
    </source>
</evidence>
<keyword evidence="5" id="KW-0479">Metal-binding</keyword>
<gene>
    <name evidence="15" type="ORF">GF339_21705</name>
</gene>
<dbReference type="InterPro" id="IPR006674">
    <property type="entry name" value="HD_domain"/>
</dbReference>
<comment type="caution">
    <text evidence="15">The sequence shown here is derived from an EMBL/GenBank/DDBJ whole genome shotgun (WGS) entry which is preliminary data.</text>
</comment>
<keyword evidence="3" id="KW-0819">tRNA processing</keyword>
<feature type="domain" description="HD" evidence="13">
    <location>
        <begin position="234"/>
        <end position="326"/>
    </location>
</feature>
<dbReference type="GO" id="GO:0005524">
    <property type="term" value="F:ATP binding"/>
    <property type="evidence" value="ECO:0007669"/>
    <property type="project" value="UniProtKB-KW"/>
</dbReference>
<name>A0A9D5K0R1_9BACT</name>
<dbReference type="Proteomes" id="UP000649604">
    <property type="component" value="Unassembled WGS sequence"/>
</dbReference>
<dbReference type="InterPro" id="IPR043519">
    <property type="entry name" value="NT_sf"/>
</dbReference>
<evidence type="ECO:0000256" key="3">
    <source>
        <dbReference type="ARBA" id="ARBA00022694"/>
    </source>
</evidence>
<feature type="domain" description="Poly A polymerase head" evidence="12">
    <location>
        <begin position="21"/>
        <end position="130"/>
    </location>
</feature>
<dbReference type="NCBIfam" id="TIGR00277">
    <property type="entry name" value="HDIG"/>
    <property type="match status" value="1"/>
</dbReference>
<dbReference type="Pfam" id="PF01743">
    <property type="entry name" value="PolyA_pol"/>
    <property type="match status" value="1"/>
</dbReference>
<keyword evidence="2 11" id="KW-0808">Transferase</keyword>
<dbReference type="Pfam" id="PF12627">
    <property type="entry name" value="PolyA_pol_RNAbd"/>
    <property type="match status" value="1"/>
</dbReference>
<dbReference type="InterPro" id="IPR006675">
    <property type="entry name" value="HDIG_dom"/>
</dbReference>
<dbReference type="CDD" id="cd00077">
    <property type="entry name" value="HDc"/>
    <property type="match status" value="1"/>
</dbReference>
<keyword evidence="8" id="KW-0067">ATP-binding</keyword>
<dbReference type="EMBL" id="WJJP01000706">
    <property type="protein sequence ID" value="MBD3327217.1"/>
    <property type="molecule type" value="Genomic_DNA"/>
</dbReference>
<evidence type="ECO:0000256" key="6">
    <source>
        <dbReference type="ARBA" id="ARBA00022741"/>
    </source>
</evidence>
<dbReference type="InterPro" id="IPR032828">
    <property type="entry name" value="PolyA_RNA-bd"/>
</dbReference>
<dbReference type="GO" id="GO:0008033">
    <property type="term" value="P:tRNA processing"/>
    <property type="evidence" value="ECO:0007669"/>
    <property type="project" value="UniProtKB-KW"/>
</dbReference>
<evidence type="ECO:0000256" key="9">
    <source>
        <dbReference type="ARBA" id="ARBA00022842"/>
    </source>
</evidence>